<dbReference type="STRING" id="436010.A0A165Z7R8"/>
<reference evidence="1 2" key="1">
    <citation type="journal article" date="2016" name="Mol. Biol. Evol.">
        <title>Comparative Genomics of Early-Diverging Mushroom-Forming Fungi Provides Insights into the Origins of Lignocellulose Decay Capabilities.</title>
        <authorList>
            <person name="Nagy L.G."/>
            <person name="Riley R."/>
            <person name="Tritt A."/>
            <person name="Adam C."/>
            <person name="Daum C."/>
            <person name="Floudas D."/>
            <person name="Sun H."/>
            <person name="Yadav J.S."/>
            <person name="Pangilinan J."/>
            <person name="Larsson K.H."/>
            <person name="Matsuura K."/>
            <person name="Barry K."/>
            <person name="Labutti K."/>
            <person name="Kuo R."/>
            <person name="Ohm R.A."/>
            <person name="Bhattacharya S.S."/>
            <person name="Shirouzu T."/>
            <person name="Yoshinaga Y."/>
            <person name="Martin F.M."/>
            <person name="Grigoriev I.V."/>
            <person name="Hibbett D.S."/>
        </authorList>
    </citation>
    <scope>NUCLEOTIDE SEQUENCE [LARGE SCALE GENOMIC DNA]</scope>
    <source>
        <strain evidence="1 2">CBS 109695</strain>
    </source>
</reference>
<dbReference type="OrthoDB" id="6776860at2759"/>
<name>A0A165Z7R8_9AGAM</name>
<evidence type="ECO:0000313" key="2">
    <source>
        <dbReference type="Proteomes" id="UP000076532"/>
    </source>
</evidence>
<gene>
    <name evidence="1" type="ORF">FIBSPDRAFT_758556</name>
</gene>
<proteinExistence type="predicted"/>
<dbReference type="Proteomes" id="UP000076532">
    <property type="component" value="Unassembled WGS sequence"/>
</dbReference>
<organism evidence="1 2">
    <name type="scientific">Athelia psychrophila</name>
    <dbReference type="NCBI Taxonomy" id="1759441"/>
    <lineage>
        <taxon>Eukaryota</taxon>
        <taxon>Fungi</taxon>
        <taxon>Dikarya</taxon>
        <taxon>Basidiomycota</taxon>
        <taxon>Agaricomycotina</taxon>
        <taxon>Agaricomycetes</taxon>
        <taxon>Agaricomycetidae</taxon>
        <taxon>Atheliales</taxon>
        <taxon>Atheliaceae</taxon>
        <taxon>Athelia</taxon>
    </lineage>
</organism>
<accession>A0A165Z7R8</accession>
<protein>
    <recommendedName>
        <fullName evidence="3">DNA/RNA polymerase</fullName>
    </recommendedName>
</protein>
<evidence type="ECO:0000313" key="1">
    <source>
        <dbReference type="EMBL" id="KZP10308.1"/>
    </source>
</evidence>
<evidence type="ECO:0008006" key="3">
    <source>
        <dbReference type="Google" id="ProtNLM"/>
    </source>
</evidence>
<keyword evidence="2" id="KW-1185">Reference proteome</keyword>
<dbReference type="SUPFAM" id="SSF56672">
    <property type="entry name" value="DNA/RNA polymerases"/>
    <property type="match status" value="1"/>
</dbReference>
<dbReference type="EMBL" id="KV417682">
    <property type="protein sequence ID" value="KZP10308.1"/>
    <property type="molecule type" value="Genomic_DNA"/>
</dbReference>
<feature type="non-terminal residue" evidence="1">
    <location>
        <position position="224"/>
    </location>
</feature>
<dbReference type="AlphaFoldDB" id="A0A165Z7R8"/>
<dbReference type="InterPro" id="IPR043502">
    <property type="entry name" value="DNA/RNA_pol_sf"/>
</dbReference>
<dbReference type="Gene3D" id="3.10.10.10">
    <property type="entry name" value="HIV Type 1 Reverse Transcriptase, subunit A, domain 1"/>
    <property type="match status" value="1"/>
</dbReference>
<sequence length="224" mass="24834">MYAAPDSFVCRDRAKLHIANFSTNNITIQPGQVLGTARNAKAWLDREGRYSAQELQRMEAHAAMIRKVAELRSPKSQTVHSEAEEIFGDTPAWFLEEDALAEPPVEGGPKMAEVAEEDIASADILKELDINPELPSDKRKQLEEVILRNQIAFGLDGRLGHLDARVQIPMKPGAKEVSLPPFPTSPAKREVIDTQMDKWIALGVIEPSKSPWGAPAFIVYRNGK</sequence>